<dbReference type="AlphaFoldDB" id="A0A3M7T4F2"/>
<keyword evidence="2" id="KW-1185">Reference proteome</keyword>
<name>A0A3M7T4F2_BRAPC</name>
<evidence type="ECO:0000313" key="2">
    <source>
        <dbReference type="Proteomes" id="UP000276133"/>
    </source>
</evidence>
<sequence length="134" mass="15941">MDADLSATTMAISELNECSSFRRLLILMKWVSILARFSIRLHSVVIKNGEIWSKRFMVMNMCSKENFFKQLFISLEAWNSGQNFNLGRLFVCRKIEIYFWTQKLRLGANRKKFHIIIFITIRKICDLYGKYKNI</sequence>
<dbReference type="EMBL" id="REGN01000302">
    <property type="protein sequence ID" value="RNA42892.1"/>
    <property type="molecule type" value="Genomic_DNA"/>
</dbReference>
<protein>
    <submittedName>
        <fullName evidence="1">Uncharacterized protein</fullName>
    </submittedName>
</protein>
<evidence type="ECO:0000313" key="1">
    <source>
        <dbReference type="EMBL" id="RNA42892.1"/>
    </source>
</evidence>
<accession>A0A3M7T4F2</accession>
<proteinExistence type="predicted"/>
<gene>
    <name evidence="1" type="ORF">BpHYR1_002939</name>
</gene>
<dbReference type="Proteomes" id="UP000276133">
    <property type="component" value="Unassembled WGS sequence"/>
</dbReference>
<organism evidence="1 2">
    <name type="scientific">Brachionus plicatilis</name>
    <name type="common">Marine rotifer</name>
    <name type="synonym">Brachionus muelleri</name>
    <dbReference type="NCBI Taxonomy" id="10195"/>
    <lineage>
        <taxon>Eukaryota</taxon>
        <taxon>Metazoa</taxon>
        <taxon>Spiralia</taxon>
        <taxon>Gnathifera</taxon>
        <taxon>Rotifera</taxon>
        <taxon>Eurotatoria</taxon>
        <taxon>Monogononta</taxon>
        <taxon>Pseudotrocha</taxon>
        <taxon>Ploima</taxon>
        <taxon>Brachionidae</taxon>
        <taxon>Brachionus</taxon>
    </lineage>
</organism>
<comment type="caution">
    <text evidence="1">The sequence shown here is derived from an EMBL/GenBank/DDBJ whole genome shotgun (WGS) entry which is preliminary data.</text>
</comment>
<reference evidence="1 2" key="1">
    <citation type="journal article" date="2018" name="Sci. Rep.">
        <title>Genomic signatures of local adaptation to the degree of environmental predictability in rotifers.</title>
        <authorList>
            <person name="Franch-Gras L."/>
            <person name="Hahn C."/>
            <person name="Garcia-Roger E.M."/>
            <person name="Carmona M.J."/>
            <person name="Serra M."/>
            <person name="Gomez A."/>
        </authorList>
    </citation>
    <scope>NUCLEOTIDE SEQUENCE [LARGE SCALE GENOMIC DNA]</scope>
    <source>
        <strain evidence="1">HYR1</strain>
    </source>
</reference>